<evidence type="ECO:0000313" key="4">
    <source>
        <dbReference type="Proteomes" id="UP000035159"/>
    </source>
</evidence>
<dbReference type="STRING" id="1330330.IX53_04480"/>
<dbReference type="GO" id="GO:0016779">
    <property type="term" value="F:nucleotidyltransferase activity"/>
    <property type="evidence" value="ECO:0007669"/>
    <property type="project" value="UniProtKB-KW"/>
</dbReference>
<evidence type="ECO:0000259" key="2">
    <source>
        <dbReference type="Pfam" id="PF04552"/>
    </source>
</evidence>
<keyword evidence="4" id="KW-1185">Reference proteome</keyword>
<sequence length="386" mass="45175">MRLNHELSQRLEQKLGLSLKVQQALKLLQLNHLELKAELSELIEGNPLLELERDEYELLLDEIEEEEEDYYDSGTDYNIYMRETREDFQGWDFDRLEGPQPSFEEILSELAYYLLEDEELRAFEALLENTDSRGILQKKLLEISNEYNLSPEVLKKVIDQIRDAGFEGLFAESLEEMRELRGDEIFPTSGYEDGNPTRYIEPEIYIDFIDGRFIVNVRDCGLALKVDDIYERYLQEEKSDASKYLNEKLQEAHFYINALEKRRTILLNIGRELIRKNSAFLLGRTKRLTPLKMTEIAEKNEVVVSTVSRAVKGKYVQTPVGTFPLRYFFGSVQTRQNAMEIMAELLKEKPDLSDSKIARILQQKGIKIARRTVNKYRRILFSGDVR</sequence>
<dbReference type="GO" id="GO:0006352">
    <property type="term" value="P:DNA-templated transcription initiation"/>
    <property type="evidence" value="ECO:0007669"/>
    <property type="project" value="InterPro"/>
</dbReference>
<dbReference type="EMBL" id="CP011232">
    <property type="protein sequence ID" value="AKI97189.1"/>
    <property type="molecule type" value="Genomic_DNA"/>
</dbReference>
<dbReference type="GO" id="GO:0000428">
    <property type="term" value="C:DNA-directed RNA polymerase complex"/>
    <property type="evidence" value="ECO:0007669"/>
    <property type="project" value="UniProtKB-KW"/>
</dbReference>
<organism evidence="3 4">
    <name type="scientific">Kosmotoga pacifica</name>
    <dbReference type="NCBI Taxonomy" id="1330330"/>
    <lineage>
        <taxon>Bacteria</taxon>
        <taxon>Thermotogati</taxon>
        <taxon>Thermotogota</taxon>
        <taxon>Thermotogae</taxon>
        <taxon>Kosmotogales</taxon>
        <taxon>Kosmotogaceae</taxon>
        <taxon>Kosmotoga</taxon>
    </lineage>
</organism>
<dbReference type="GO" id="GO:0001216">
    <property type="term" value="F:DNA-binding transcription activator activity"/>
    <property type="evidence" value="ECO:0007669"/>
    <property type="project" value="InterPro"/>
</dbReference>
<dbReference type="PROSITE" id="PS00718">
    <property type="entry name" value="SIGMA54_2"/>
    <property type="match status" value="1"/>
</dbReference>
<dbReference type="InterPro" id="IPR007634">
    <property type="entry name" value="RNA_pol_sigma_54_DNA-bd"/>
</dbReference>
<dbReference type="Gene3D" id="1.10.10.1330">
    <property type="entry name" value="RNA polymerase sigma-54 factor, core-binding domain"/>
    <property type="match status" value="1"/>
</dbReference>
<dbReference type="Pfam" id="PF00309">
    <property type="entry name" value="Sigma54_AID"/>
    <property type="match status" value="1"/>
</dbReference>
<protein>
    <submittedName>
        <fullName evidence="3">RNA polymerase subunit sigma-54</fullName>
    </submittedName>
</protein>
<keyword evidence="1" id="KW-0175">Coiled coil</keyword>
<dbReference type="InterPro" id="IPR038709">
    <property type="entry name" value="RpoN_core-bd_sf"/>
</dbReference>
<dbReference type="PANTHER" id="PTHR32248:SF4">
    <property type="entry name" value="RNA POLYMERASE SIGMA-54 FACTOR"/>
    <property type="match status" value="1"/>
</dbReference>
<gene>
    <name evidence="3" type="ORF">IX53_04480</name>
</gene>
<dbReference type="RefSeq" id="WP_047754323.1">
    <property type="nucleotide sequence ID" value="NZ_CAJUHA010000008.1"/>
</dbReference>
<accession>A0A0G2ZCB9</accession>
<dbReference type="AlphaFoldDB" id="A0A0G2ZCB9"/>
<dbReference type="PATRIC" id="fig|1330330.3.peg.900"/>
<dbReference type="Proteomes" id="UP000035159">
    <property type="component" value="Chromosome"/>
</dbReference>
<evidence type="ECO:0000313" key="3">
    <source>
        <dbReference type="EMBL" id="AKI97189.1"/>
    </source>
</evidence>
<evidence type="ECO:0000256" key="1">
    <source>
        <dbReference type="SAM" id="Coils"/>
    </source>
</evidence>
<dbReference type="GO" id="GO:0003677">
    <property type="term" value="F:DNA binding"/>
    <property type="evidence" value="ECO:0007669"/>
    <property type="project" value="UniProtKB-KW"/>
</dbReference>
<dbReference type="Gene3D" id="1.10.10.60">
    <property type="entry name" value="Homeodomain-like"/>
    <property type="match status" value="1"/>
</dbReference>
<dbReference type="KEGG" id="kpf:IX53_04480"/>
<dbReference type="GO" id="GO:0016987">
    <property type="term" value="F:sigma factor activity"/>
    <property type="evidence" value="ECO:0007669"/>
    <property type="project" value="UniProtKB-KW"/>
</dbReference>
<dbReference type="OrthoDB" id="9814402at2"/>
<proteinExistence type="predicted"/>
<dbReference type="Pfam" id="PF04552">
    <property type="entry name" value="Sigma54_DBD"/>
    <property type="match status" value="1"/>
</dbReference>
<dbReference type="PANTHER" id="PTHR32248">
    <property type="entry name" value="RNA POLYMERASE SIGMA-54 FACTOR"/>
    <property type="match status" value="1"/>
</dbReference>
<feature type="domain" description="RNA polymerase sigma factor 54 DNA-binding" evidence="2">
    <location>
        <begin position="243"/>
        <end position="380"/>
    </location>
</feature>
<dbReference type="PROSITE" id="PS50044">
    <property type="entry name" value="SIGMA54_3"/>
    <property type="match status" value="1"/>
</dbReference>
<dbReference type="PIRSF" id="PIRSF000774">
    <property type="entry name" value="RpoN"/>
    <property type="match status" value="1"/>
</dbReference>
<reference evidence="3 4" key="1">
    <citation type="submission" date="2015-04" db="EMBL/GenBank/DDBJ databases">
        <title>Complete Genome Sequence of Kosmotoga pacifica SLHLJ1.</title>
        <authorList>
            <person name="Jiang L.J."/>
            <person name="Shao Z.Z."/>
            <person name="Jebbar M."/>
        </authorList>
    </citation>
    <scope>NUCLEOTIDE SEQUENCE [LARGE SCALE GENOMIC DNA]</scope>
    <source>
        <strain evidence="3 4">SLHLJ1</strain>
    </source>
</reference>
<dbReference type="InterPro" id="IPR000394">
    <property type="entry name" value="RNA_pol_sigma_54"/>
</dbReference>
<feature type="coiled-coil region" evidence="1">
    <location>
        <begin position="46"/>
        <end position="73"/>
    </location>
</feature>
<name>A0A0G2ZCB9_9BACT</name>